<organism evidence="3 4">
    <name type="scientific">Exophiala aquamarina CBS 119918</name>
    <dbReference type="NCBI Taxonomy" id="1182545"/>
    <lineage>
        <taxon>Eukaryota</taxon>
        <taxon>Fungi</taxon>
        <taxon>Dikarya</taxon>
        <taxon>Ascomycota</taxon>
        <taxon>Pezizomycotina</taxon>
        <taxon>Eurotiomycetes</taxon>
        <taxon>Chaetothyriomycetidae</taxon>
        <taxon>Chaetothyriales</taxon>
        <taxon>Herpotrichiellaceae</taxon>
        <taxon>Exophiala</taxon>
    </lineage>
</organism>
<reference evidence="3 4" key="1">
    <citation type="submission" date="2013-03" db="EMBL/GenBank/DDBJ databases">
        <title>The Genome Sequence of Exophiala aquamarina CBS 119918.</title>
        <authorList>
            <consortium name="The Broad Institute Genomics Platform"/>
            <person name="Cuomo C."/>
            <person name="de Hoog S."/>
            <person name="Gorbushina A."/>
            <person name="Walker B."/>
            <person name="Young S.K."/>
            <person name="Zeng Q."/>
            <person name="Gargeya S."/>
            <person name="Fitzgerald M."/>
            <person name="Haas B."/>
            <person name="Abouelleil A."/>
            <person name="Allen A.W."/>
            <person name="Alvarado L."/>
            <person name="Arachchi H.M."/>
            <person name="Berlin A.M."/>
            <person name="Chapman S.B."/>
            <person name="Gainer-Dewar J."/>
            <person name="Goldberg J."/>
            <person name="Griggs A."/>
            <person name="Gujja S."/>
            <person name="Hansen M."/>
            <person name="Howarth C."/>
            <person name="Imamovic A."/>
            <person name="Ireland A."/>
            <person name="Larimer J."/>
            <person name="McCowan C."/>
            <person name="Murphy C."/>
            <person name="Pearson M."/>
            <person name="Poon T.W."/>
            <person name="Priest M."/>
            <person name="Roberts A."/>
            <person name="Saif S."/>
            <person name="Shea T."/>
            <person name="Sisk P."/>
            <person name="Sykes S."/>
            <person name="Wortman J."/>
            <person name="Nusbaum C."/>
            <person name="Birren B."/>
        </authorList>
    </citation>
    <scope>NUCLEOTIDE SEQUENCE [LARGE SCALE GENOMIC DNA]</scope>
    <source>
        <strain evidence="3 4">CBS 119918</strain>
    </source>
</reference>
<feature type="region of interest" description="Disordered" evidence="1">
    <location>
        <begin position="135"/>
        <end position="158"/>
    </location>
</feature>
<dbReference type="InterPro" id="IPR046896">
    <property type="entry name" value="Cup1-like_N"/>
</dbReference>
<feature type="compositionally biased region" description="Basic and acidic residues" evidence="1">
    <location>
        <begin position="135"/>
        <end position="145"/>
    </location>
</feature>
<dbReference type="STRING" id="1182545.A0A072NY84"/>
<evidence type="ECO:0000256" key="1">
    <source>
        <dbReference type="SAM" id="MobiDB-lite"/>
    </source>
</evidence>
<evidence type="ECO:0000313" key="3">
    <source>
        <dbReference type="EMBL" id="KEF52814.1"/>
    </source>
</evidence>
<accession>A0A072NY84</accession>
<dbReference type="GeneID" id="25286131"/>
<name>A0A072NY84_9EURO</name>
<dbReference type="InterPro" id="IPR008011">
    <property type="entry name" value="Complex1_LYR_dom"/>
</dbReference>
<dbReference type="AlphaFoldDB" id="A0A072NY84"/>
<sequence length="350" mass="39913">MPRPFVAHKSHAHRLVCLSLYRALLKECTRFSASDGTGSSISHGTATTLQSLVRYRFRKDRKLASLAAIQKGLDAGNEHLSLLRDCVARSSDALERLGVVLRSVIEQAKEKAAIHARNDSFWQPPSKAKRNFMAQRERATRKDLHQSSPGNPAVFQRPKPLSEITWPRRKVPNYLITSGIPLLKYPGPQPILMNRVIRQKWKRNTKRQENLDLLEADRHLAATEDDWDGLMKEHGVDEDADEPNSTRRPFTRKLHAGASTAIPVAWQDAFYSAIFEIRAAHKEEELRNKAFGEKLYNVLREERDLRERERRAAKHERRMERKRAQLEGSVTLSAGIDEGAPPPGRVDETM</sequence>
<dbReference type="Proteomes" id="UP000027920">
    <property type="component" value="Unassembled WGS sequence"/>
</dbReference>
<gene>
    <name evidence="3" type="ORF">A1O9_11231</name>
</gene>
<dbReference type="Pfam" id="PF05347">
    <property type="entry name" value="Complex1_LYR"/>
    <property type="match status" value="1"/>
</dbReference>
<feature type="region of interest" description="Disordered" evidence="1">
    <location>
        <begin position="306"/>
        <end position="350"/>
    </location>
</feature>
<evidence type="ECO:0000313" key="4">
    <source>
        <dbReference type="Proteomes" id="UP000027920"/>
    </source>
</evidence>
<dbReference type="VEuPathDB" id="FungiDB:A1O9_11231"/>
<protein>
    <recommendedName>
        <fullName evidence="2">Complex 1 LYR protein domain-containing protein</fullName>
    </recommendedName>
</protein>
<comment type="caution">
    <text evidence="3">The sequence shown here is derived from an EMBL/GenBank/DDBJ whole genome shotgun (WGS) entry which is preliminary data.</text>
</comment>
<dbReference type="OrthoDB" id="6508832at2759"/>
<feature type="domain" description="Complex 1 LYR protein" evidence="2">
    <location>
        <begin position="17"/>
        <end position="80"/>
    </location>
</feature>
<dbReference type="EMBL" id="AMGV01000016">
    <property type="protein sequence ID" value="KEF52814.1"/>
    <property type="molecule type" value="Genomic_DNA"/>
</dbReference>
<evidence type="ECO:0000259" key="2">
    <source>
        <dbReference type="Pfam" id="PF05347"/>
    </source>
</evidence>
<dbReference type="CDD" id="cd20273">
    <property type="entry name" value="Complex1_LYR_unchar"/>
    <property type="match status" value="1"/>
</dbReference>
<dbReference type="HOGENOM" id="CLU_042937_1_1_1"/>
<keyword evidence="4" id="KW-1185">Reference proteome</keyword>
<proteinExistence type="predicted"/>
<dbReference type="RefSeq" id="XP_013255404.1">
    <property type="nucleotide sequence ID" value="XM_013399950.1"/>
</dbReference>